<evidence type="ECO:0000313" key="3">
    <source>
        <dbReference type="Proteomes" id="UP000053317"/>
    </source>
</evidence>
<dbReference type="GO" id="GO:0004174">
    <property type="term" value="F:electron-transferring-flavoprotein dehydrogenase activity"/>
    <property type="evidence" value="ECO:0007669"/>
    <property type="project" value="TreeGrafter"/>
</dbReference>
<keyword evidence="3" id="KW-1185">Reference proteome</keyword>
<dbReference type="InterPro" id="IPR036188">
    <property type="entry name" value="FAD/NAD-bd_sf"/>
</dbReference>
<dbReference type="PANTHER" id="PTHR43735">
    <property type="entry name" value="APOPTOSIS-INDUCING FACTOR 1"/>
    <property type="match status" value="1"/>
</dbReference>
<dbReference type="PRINTS" id="PR00469">
    <property type="entry name" value="PNDRDTASEII"/>
</dbReference>
<dbReference type="Proteomes" id="UP000053317">
    <property type="component" value="Unassembled WGS sequence"/>
</dbReference>
<accession>A0A0G2EU36</accession>
<dbReference type="GO" id="GO:0050660">
    <property type="term" value="F:flavin adenine dinucleotide binding"/>
    <property type="evidence" value="ECO:0007669"/>
    <property type="project" value="TreeGrafter"/>
</dbReference>
<dbReference type="OrthoDB" id="202203at2759"/>
<dbReference type="GO" id="GO:0005737">
    <property type="term" value="C:cytoplasm"/>
    <property type="evidence" value="ECO:0007669"/>
    <property type="project" value="TreeGrafter"/>
</dbReference>
<protein>
    <submittedName>
        <fullName evidence="2">Putative mercuric reductase</fullName>
    </submittedName>
</protein>
<dbReference type="PANTHER" id="PTHR43735:SF5">
    <property type="entry name" value="FAD_NAD(P)-BINDING DOMAIN-CONTAINING PROTEIN"/>
    <property type="match status" value="1"/>
</dbReference>
<evidence type="ECO:0000259" key="1">
    <source>
        <dbReference type="Pfam" id="PF07992"/>
    </source>
</evidence>
<dbReference type="PRINTS" id="PR00368">
    <property type="entry name" value="FADPNR"/>
</dbReference>
<reference evidence="2 3" key="2">
    <citation type="submission" date="2015-05" db="EMBL/GenBank/DDBJ databases">
        <authorList>
            <person name="Morales-Cruz A."/>
            <person name="Amrine K.C."/>
            <person name="Cantu D."/>
        </authorList>
    </citation>
    <scope>NUCLEOTIDE SEQUENCE [LARGE SCALE GENOMIC DNA]</scope>
    <source>
        <strain evidence="2">UCRPC4</strain>
    </source>
</reference>
<sequence length="461" mass="50770">MVRIMFGYVLRVCHEVKMSDSDAQDQSLRRQDHKLPMDKVIIYSKVVPVIFQVLALQLHGAISGLIHRYTYKQIESPKNVVVVGAAGAGYHAAKLLANTLPTGYRVVIVEKNSHFNFTWVLPRFSVVSGHEHKAFIPYGPYLKGAPEGSYQWLQDRVGNVDAKNVYLQSGEIIPFEYLVIATGSNAVAPSRIGATDKDDGIEILQGLQTRIRAAEDVVVLGAGPAGVELAADAKELYPNKNVTLVHSRDEVLHYFGPGLRAAALSGLQKLGVRVILNERLDPSAAESDGKLTLKSGEELACDCLIKCTGQKAASDILSDLSPSSISRTGEIKVRKTLQIADEKFSNIFAAGDVIESIRNKNSRTAMMQAHMVAENVLHAIKSQSLSEYTAQWWEAGIDLTLGLRDGIMYLHDDKREALSYHTFKDIALKSRDAWRIMGATPYEDNANPIYKKVHASSDIDQ</sequence>
<evidence type="ECO:0000313" key="2">
    <source>
        <dbReference type="EMBL" id="KKY25734.1"/>
    </source>
</evidence>
<feature type="domain" description="FAD/NAD(P)-binding" evidence="1">
    <location>
        <begin position="79"/>
        <end position="369"/>
    </location>
</feature>
<dbReference type="Pfam" id="PF07992">
    <property type="entry name" value="Pyr_redox_2"/>
    <property type="match status" value="1"/>
</dbReference>
<dbReference type="SUPFAM" id="SSF51905">
    <property type="entry name" value="FAD/NAD(P)-binding domain"/>
    <property type="match status" value="1"/>
</dbReference>
<organism evidence="2 3">
    <name type="scientific">Phaeomoniella chlamydospora</name>
    <name type="common">Phaeoacremonium chlamydosporum</name>
    <dbReference type="NCBI Taxonomy" id="158046"/>
    <lineage>
        <taxon>Eukaryota</taxon>
        <taxon>Fungi</taxon>
        <taxon>Dikarya</taxon>
        <taxon>Ascomycota</taxon>
        <taxon>Pezizomycotina</taxon>
        <taxon>Eurotiomycetes</taxon>
        <taxon>Chaetothyriomycetidae</taxon>
        <taxon>Phaeomoniellales</taxon>
        <taxon>Phaeomoniellaceae</taxon>
        <taxon>Phaeomoniella</taxon>
    </lineage>
</organism>
<dbReference type="InterPro" id="IPR023753">
    <property type="entry name" value="FAD/NAD-binding_dom"/>
</dbReference>
<dbReference type="AlphaFoldDB" id="A0A0G2EU36"/>
<reference evidence="2 3" key="1">
    <citation type="submission" date="2015-05" db="EMBL/GenBank/DDBJ databases">
        <title>Distinctive expansion of gene families associated with plant cell wall degradation and secondary metabolism in the genomes of grapevine trunk pathogens.</title>
        <authorList>
            <person name="Lawrence D.P."/>
            <person name="Travadon R."/>
            <person name="Rolshausen P.E."/>
            <person name="Baumgartner K."/>
        </authorList>
    </citation>
    <scope>NUCLEOTIDE SEQUENCE [LARGE SCALE GENOMIC DNA]</scope>
    <source>
        <strain evidence="2">UCRPC4</strain>
    </source>
</reference>
<dbReference type="Gene3D" id="3.50.50.100">
    <property type="match status" value="1"/>
</dbReference>
<dbReference type="EMBL" id="LCWF01000039">
    <property type="protein sequence ID" value="KKY25734.1"/>
    <property type="molecule type" value="Genomic_DNA"/>
</dbReference>
<name>A0A0G2EU36_PHACM</name>
<proteinExistence type="predicted"/>
<gene>
    <name evidence="2" type="ORF">UCRPC4_g01648</name>
</gene>
<comment type="caution">
    <text evidence="2">The sequence shown here is derived from an EMBL/GenBank/DDBJ whole genome shotgun (WGS) entry which is preliminary data.</text>
</comment>